<dbReference type="SMART" id="SM00235">
    <property type="entry name" value="ZnMc"/>
    <property type="match status" value="1"/>
</dbReference>
<evidence type="ECO:0000256" key="2">
    <source>
        <dbReference type="ARBA" id="ARBA00022670"/>
    </source>
</evidence>
<comment type="cofactor">
    <cofactor evidence="8 9">
        <name>Zn(2+)</name>
        <dbReference type="ChEBI" id="CHEBI:29105"/>
    </cofactor>
    <text evidence="8 9">Binds 1 zinc ion per subunit.</text>
</comment>
<feature type="signal peptide" evidence="9">
    <location>
        <begin position="1"/>
        <end position="24"/>
    </location>
</feature>
<dbReference type="Proteomes" id="UP001519460">
    <property type="component" value="Unassembled WGS sequence"/>
</dbReference>
<evidence type="ECO:0000259" key="10">
    <source>
        <dbReference type="PROSITE" id="PS51670"/>
    </source>
</evidence>
<evidence type="ECO:0000256" key="8">
    <source>
        <dbReference type="PROSITE-ProRule" id="PRU01211"/>
    </source>
</evidence>
<keyword evidence="9" id="KW-0732">Signal</keyword>
<dbReference type="Pfam" id="PF01549">
    <property type="entry name" value="ShK"/>
    <property type="match status" value="2"/>
</dbReference>
<keyword evidence="6 8" id="KW-0482">Metalloprotease</keyword>
<dbReference type="SMART" id="SM00254">
    <property type="entry name" value="ShKT"/>
    <property type="match status" value="2"/>
</dbReference>
<dbReference type="Pfam" id="PF01400">
    <property type="entry name" value="Astacin"/>
    <property type="match status" value="1"/>
</dbReference>
<keyword evidence="13" id="KW-1185">Reference proteome</keyword>
<keyword evidence="4 8" id="KW-0378">Hydrolase</keyword>
<keyword evidence="3 8" id="KW-0479">Metal-binding</keyword>
<feature type="binding site" evidence="8">
    <location>
        <position position="197"/>
    </location>
    <ligand>
        <name>Zn(2+)</name>
        <dbReference type="ChEBI" id="CHEBI:29105"/>
        <note>catalytic</note>
    </ligand>
</feature>
<feature type="domain" description="ShKT" evidence="10">
    <location>
        <begin position="357"/>
        <end position="391"/>
    </location>
</feature>
<reference evidence="12 13" key="1">
    <citation type="journal article" date="2023" name="Sci. Data">
        <title>Genome assembly of the Korean intertidal mud-creeper Batillaria attramentaria.</title>
        <authorList>
            <person name="Patra A.K."/>
            <person name="Ho P.T."/>
            <person name="Jun S."/>
            <person name="Lee S.J."/>
            <person name="Kim Y."/>
            <person name="Won Y.J."/>
        </authorList>
    </citation>
    <scope>NUCLEOTIDE SEQUENCE [LARGE SCALE GENOMIC DNA]</scope>
    <source>
        <strain evidence="12">Wonlab-2016</strain>
    </source>
</reference>
<evidence type="ECO:0000259" key="11">
    <source>
        <dbReference type="PROSITE" id="PS51864"/>
    </source>
</evidence>
<dbReference type="InterPro" id="IPR003582">
    <property type="entry name" value="ShKT_dom"/>
</dbReference>
<keyword evidence="7" id="KW-1015">Disulfide bond</keyword>
<feature type="chain" id="PRO_5044531272" description="Metalloendopeptidase" evidence="9">
    <location>
        <begin position="25"/>
        <end position="478"/>
    </location>
</feature>
<sequence>MVRSSFVLLLGIAIFEACFDAAVGKEKRMSIDQKIMAAADDPRMFDLIHMMPNGEMMMLVQLDMLLTPHQYGMMQGGQQGRSKRKAVKDVVTGNDGKPFATRWPKERVFYDFHDNSNFTEDMTKVIEEAIEEWETYTCLNFTRVNSNTTAKIVFIYGEGCNSNVGYLGTTQYIDLGPGCYEKSTVIHEIGHAIGWIHEHARPERDDYIYVNYPGIPEMHHSQFKKFRAELVDDCGVQYDYRSIMHYGGDQPVPMSMKTVHWKYQDIIGMGEGLSYKDAKLANLMYSCAGKSVGGCGLNDCRQYDESYMDKNCLCMCPGDGTRPVVCGQGVPTAPEAPPTTTTPPTAVSTAAPESMKCRDLRDDCASRVKKGECSMKPGNMALFCMKSCNFCDKQDVCMDYEEACPLLQLSGLCDDPVFQSHAHKRCKKSCGVCTPTDACQMQHDLGLMAASTNTGHQKSATGAVAFTFVALTLILFSN</sequence>
<dbReference type="GO" id="GO:0008270">
    <property type="term" value="F:zinc ion binding"/>
    <property type="evidence" value="ECO:0007669"/>
    <property type="project" value="UniProtKB-UniRule"/>
</dbReference>
<accession>A0ABD0JI78</accession>
<dbReference type="InterPro" id="IPR024079">
    <property type="entry name" value="MetalloPept_cat_dom_sf"/>
</dbReference>
<dbReference type="PRINTS" id="PR00480">
    <property type="entry name" value="ASTACIN"/>
</dbReference>
<dbReference type="SUPFAM" id="SSF55486">
    <property type="entry name" value="Metalloproteases ('zincins'), catalytic domain"/>
    <property type="match status" value="1"/>
</dbReference>
<keyword evidence="2 8" id="KW-0645">Protease</keyword>
<dbReference type="AlphaFoldDB" id="A0ABD0JI78"/>
<dbReference type="PANTHER" id="PTHR10127">
    <property type="entry name" value="DISCOIDIN, CUB, EGF, LAMININ , AND ZINC METALLOPROTEASE DOMAIN CONTAINING"/>
    <property type="match status" value="1"/>
</dbReference>
<proteinExistence type="predicted"/>
<gene>
    <name evidence="12" type="ORF">BaRGS_00034282</name>
</gene>
<dbReference type="InterPro" id="IPR034035">
    <property type="entry name" value="Astacin-like_dom"/>
</dbReference>
<evidence type="ECO:0000256" key="5">
    <source>
        <dbReference type="ARBA" id="ARBA00022833"/>
    </source>
</evidence>
<dbReference type="GO" id="GO:0004222">
    <property type="term" value="F:metalloendopeptidase activity"/>
    <property type="evidence" value="ECO:0007669"/>
    <property type="project" value="UniProtKB-UniRule"/>
</dbReference>
<dbReference type="PROSITE" id="PS51670">
    <property type="entry name" value="SHKT"/>
    <property type="match status" value="1"/>
</dbReference>
<dbReference type="InterPro" id="IPR006026">
    <property type="entry name" value="Peptidase_Metallo"/>
</dbReference>
<name>A0ABD0JI78_9CAEN</name>
<feature type="binding site" evidence="8">
    <location>
        <position position="191"/>
    </location>
    <ligand>
        <name>Zn(2+)</name>
        <dbReference type="ChEBI" id="CHEBI:29105"/>
        <note>catalytic</note>
    </ligand>
</feature>
<evidence type="ECO:0000313" key="13">
    <source>
        <dbReference type="Proteomes" id="UP001519460"/>
    </source>
</evidence>
<dbReference type="CDD" id="cd04280">
    <property type="entry name" value="ZnMc_astacin_like"/>
    <property type="match status" value="1"/>
</dbReference>
<comment type="caution">
    <text evidence="7">Lacks conserved residue(s) required for the propagation of feature annotation.</text>
</comment>
<evidence type="ECO:0000256" key="1">
    <source>
        <dbReference type="ARBA" id="ARBA00002657"/>
    </source>
</evidence>
<keyword evidence="5 8" id="KW-0862">Zinc</keyword>
<dbReference type="EC" id="3.4.24.-" evidence="9"/>
<evidence type="ECO:0000256" key="3">
    <source>
        <dbReference type="ARBA" id="ARBA00022723"/>
    </source>
</evidence>
<dbReference type="InterPro" id="IPR001506">
    <property type="entry name" value="Peptidase_M12A"/>
</dbReference>
<dbReference type="PANTHER" id="PTHR10127:SF780">
    <property type="entry name" value="METALLOENDOPEPTIDASE"/>
    <property type="match status" value="1"/>
</dbReference>
<evidence type="ECO:0000256" key="6">
    <source>
        <dbReference type="ARBA" id="ARBA00023049"/>
    </source>
</evidence>
<evidence type="ECO:0000256" key="7">
    <source>
        <dbReference type="PROSITE-ProRule" id="PRU01005"/>
    </source>
</evidence>
<protein>
    <recommendedName>
        <fullName evidence="9">Metalloendopeptidase</fullName>
        <ecNumber evidence="9">3.4.24.-</ecNumber>
    </recommendedName>
</protein>
<dbReference type="PROSITE" id="PS51864">
    <property type="entry name" value="ASTACIN"/>
    <property type="match status" value="1"/>
</dbReference>
<feature type="binding site" evidence="8">
    <location>
        <position position="187"/>
    </location>
    <ligand>
        <name>Zn(2+)</name>
        <dbReference type="ChEBI" id="CHEBI:29105"/>
        <note>catalytic</note>
    </ligand>
</feature>
<comment type="function">
    <text evidence="1">Metalloprotease.</text>
</comment>
<evidence type="ECO:0000256" key="9">
    <source>
        <dbReference type="RuleBase" id="RU361183"/>
    </source>
</evidence>
<dbReference type="Gene3D" id="3.40.390.10">
    <property type="entry name" value="Collagenase (Catalytic Domain)"/>
    <property type="match status" value="1"/>
</dbReference>
<feature type="active site" evidence="8">
    <location>
        <position position="188"/>
    </location>
</feature>
<evidence type="ECO:0000256" key="4">
    <source>
        <dbReference type="ARBA" id="ARBA00022801"/>
    </source>
</evidence>
<dbReference type="GO" id="GO:0006508">
    <property type="term" value="P:proteolysis"/>
    <property type="evidence" value="ECO:0007669"/>
    <property type="project" value="UniProtKB-KW"/>
</dbReference>
<feature type="disulfide bond" evidence="7">
    <location>
        <begin position="357"/>
        <end position="391"/>
    </location>
</feature>
<comment type="caution">
    <text evidence="12">The sequence shown here is derived from an EMBL/GenBank/DDBJ whole genome shotgun (WGS) entry which is preliminary data.</text>
</comment>
<organism evidence="12 13">
    <name type="scientific">Batillaria attramentaria</name>
    <dbReference type="NCBI Taxonomy" id="370345"/>
    <lineage>
        <taxon>Eukaryota</taxon>
        <taxon>Metazoa</taxon>
        <taxon>Spiralia</taxon>
        <taxon>Lophotrochozoa</taxon>
        <taxon>Mollusca</taxon>
        <taxon>Gastropoda</taxon>
        <taxon>Caenogastropoda</taxon>
        <taxon>Sorbeoconcha</taxon>
        <taxon>Cerithioidea</taxon>
        <taxon>Batillariidae</taxon>
        <taxon>Batillaria</taxon>
    </lineage>
</organism>
<dbReference type="EMBL" id="JACVVK020000436">
    <property type="protein sequence ID" value="KAK7474460.1"/>
    <property type="molecule type" value="Genomic_DNA"/>
</dbReference>
<feature type="domain" description="Peptidase M12A" evidence="11">
    <location>
        <begin position="85"/>
        <end position="288"/>
    </location>
</feature>
<evidence type="ECO:0000313" key="12">
    <source>
        <dbReference type="EMBL" id="KAK7474460.1"/>
    </source>
</evidence>